<dbReference type="STRING" id="1965070.A0A443QLN5"/>
<dbReference type="EMBL" id="NCKU01006006">
    <property type="protein sequence ID" value="RWS03930.1"/>
    <property type="molecule type" value="Genomic_DNA"/>
</dbReference>
<dbReference type="OrthoDB" id="5951731at2759"/>
<accession>A0A443QLN5</accession>
<dbReference type="SUPFAM" id="SSF48576">
    <property type="entry name" value="Terpenoid synthases"/>
    <property type="match status" value="1"/>
</dbReference>
<dbReference type="SUPFAM" id="SSF55486">
    <property type="entry name" value="Metalloproteases ('zincins'), catalytic domain"/>
    <property type="match status" value="1"/>
</dbReference>
<comment type="caution">
    <text evidence="8">The sequence shown here is derived from an EMBL/GenBank/DDBJ whole genome shotgun (WGS) entry which is preliminary data.</text>
</comment>
<evidence type="ECO:0000256" key="5">
    <source>
        <dbReference type="ARBA" id="ARBA00023157"/>
    </source>
</evidence>
<dbReference type="InterPro" id="IPR024079">
    <property type="entry name" value="MetalloPept_cat_dom_sf"/>
</dbReference>
<dbReference type="PROSITE" id="PS50215">
    <property type="entry name" value="ADAM_MEPRO"/>
    <property type="match status" value="1"/>
</dbReference>
<proteinExistence type="predicted"/>
<dbReference type="CDD" id="cd04269">
    <property type="entry name" value="ZnMc_adamalysin_II_like"/>
    <property type="match status" value="1"/>
</dbReference>
<evidence type="ECO:0000259" key="7">
    <source>
        <dbReference type="PROSITE" id="PS50215"/>
    </source>
</evidence>
<sequence length="600" mass="69574">MPRYVYQEIDIPYESKKRPFDGDFQNETRKLFLKHNALTEREKEKFDKEKLTYTADKIYHYARPEVFQTLCDYLVWAFIYDDYLETLGEAEAEEAIERIMKIGRGELVSNGKQLHPLEAVFIDIWASMTKLSPVEWQQRFLKSIYKWLAFAKIFATYNRAGETQSVAQFTGFRWFDIGTDFMLDLIEFASQKFLSSSVREDSVLRYLQHTLGNIIYTTNDIYSFEKELKLGLRSNSIIVYADEYDIPEQEALDKAFVFLRGQLKSCTRIECEIEFSAYNKKFHLILNRVANKFMAAFKEIVLLKKRKRVKCFSIDSEEDIINSNPLTLCEDIFAGLFKENGVYFEIDYEKTTNNQYIQVWSAAKNSFRCGFTKTEKSLIIIGRTFERNFWNITIPLLIVIDNVLSYYFESEIDRYVGELIDIVNDLYSPLNVEVILTGIKTWTEGDQIWLDEDAVATLEYFSAYNMKVLKPIHGKCYRNAMLLTAIQFSQRTTGIAKNNHICENDGEFAVSVVSVTKRSKKSVAETMAHEIGHNLGMLHNAAKCICSKTPCIMREEDNDGADRAEIIRGNRCTENSVEKVLISERKAGTAFDVEYSECGR</sequence>
<dbReference type="InterPro" id="IPR001590">
    <property type="entry name" value="Peptidase_M12B"/>
</dbReference>
<keyword evidence="3 6" id="KW-0862">Zinc</keyword>
<keyword evidence="2" id="KW-0378">Hydrolase</keyword>
<feature type="binding site" evidence="6">
    <location>
        <position position="529"/>
    </location>
    <ligand>
        <name>Zn(2+)</name>
        <dbReference type="ChEBI" id="CHEBI:29105"/>
        <note>catalytic</note>
    </ligand>
</feature>
<evidence type="ECO:0000256" key="1">
    <source>
        <dbReference type="ARBA" id="ARBA00022670"/>
    </source>
</evidence>
<comment type="caution">
    <text evidence="6">Lacks conserved residue(s) required for the propagation of feature annotation.</text>
</comment>
<keyword evidence="1" id="KW-0645">Protease</keyword>
<dbReference type="GO" id="GO:0006508">
    <property type="term" value="P:proteolysis"/>
    <property type="evidence" value="ECO:0007669"/>
    <property type="project" value="UniProtKB-KW"/>
</dbReference>
<gene>
    <name evidence="8" type="ORF">B4U79_16464</name>
</gene>
<evidence type="ECO:0000256" key="3">
    <source>
        <dbReference type="ARBA" id="ARBA00022833"/>
    </source>
</evidence>
<dbReference type="GO" id="GO:0046872">
    <property type="term" value="F:metal ion binding"/>
    <property type="evidence" value="ECO:0007669"/>
    <property type="project" value="UniProtKB-KW"/>
</dbReference>
<feature type="binding site" evidence="6">
    <location>
        <position position="539"/>
    </location>
    <ligand>
        <name>Zn(2+)</name>
        <dbReference type="ChEBI" id="CHEBI:29105"/>
        <note>catalytic</note>
    </ligand>
</feature>
<evidence type="ECO:0000256" key="6">
    <source>
        <dbReference type="PROSITE-ProRule" id="PRU00276"/>
    </source>
</evidence>
<evidence type="ECO:0000256" key="2">
    <source>
        <dbReference type="ARBA" id="ARBA00022801"/>
    </source>
</evidence>
<reference evidence="8 9" key="1">
    <citation type="journal article" date="2018" name="Gigascience">
        <title>Genomes of trombidid mites reveal novel predicted allergens and laterally-transferred genes associated with secondary metabolism.</title>
        <authorList>
            <person name="Dong X."/>
            <person name="Chaisiri K."/>
            <person name="Xia D."/>
            <person name="Armstrong S.D."/>
            <person name="Fang Y."/>
            <person name="Donnelly M.J."/>
            <person name="Kadowaki T."/>
            <person name="McGarry J.W."/>
            <person name="Darby A.C."/>
            <person name="Makepeace B.L."/>
        </authorList>
    </citation>
    <scope>NUCLEOTIDE SEQUENCE [LARGE SCALE GENOMIC DNA]</scope>
    <source>
        <strain evidence="8">UoL-WK</strain>
    </source>
</reference>
<evidence type="ECO:0000256" key="4">
    <source>
        <dbReference type="ARBA" id="ARBA00023049"/>
    </source>
</evidence>
<feature type="binding site" evidence="6">
    <location>
        <position position="533"/>
    </location>
    <ligand>
        <name>Zn(2+)</name>
        <dbReference type="ChEBI" id="CHEBI:29105"/>
        <note>catalytic</note>
    </ligand>
</feature>
<dbReference type="InterPro" id="IPR008949">
    <property type="entry name" value="Isoprenoid_synthase_dom_sf"/>
</dbReference>
<dbReference type="InterPro" id="IPR034027">
    <property type="entry name" value="Reprolysin_adamalysin"/>
</dbReference>
<dbReference type="PANTHER" id="PTHR11905">
    <property type="entry name" value="ADAM A DISINTEGRIN AND METALLOPROTEASE DOMAIN"/>
    <property type="match status" value="1"/>
</dbReference>
<feature type="active site" evidence="6">
    <location>
        <position position="530"/>
    </location>
</feature>
<dbReference type="Gene3D" id="1.10.600.10">
    <property type="entry name" value="Farnesyl Diphosphate Synthase"/>
    <property type="match status" value="1"/>
</dbReference>
<dbReference type="PANTHER" id="PTHR11905:SF159">
    <property type="entry name" value="ADAM METALLOPROTEASE"/>
    <property type="match status" value="1"/>
</dbReference>
<evidence type="ECO:0000313" key="9">
    <source>
        <dbReference type="Proteomes" id="UP000285301"/>
    </source>
</evidence>
<keyword evidence="9" id="KW-1185">Reference proteome</keyword>
<feature type="disulfide bond" evidence="6">
    <location>
        <begin position="546"/>
        <end position="551"/>
    </location>
</feature>
<dbReference type="Pfam" id="PF01421">
    <property type="entry name" value="Reprolysin"/>
    <property type="match status" value="1"/>
</dbReference>
<organism evidence="8 9">
    <name type="scientific">Dinothrombium tinctorium</name>
    <dbReference type="NCBI Taxonomy" id="1965070"/>
    <lineage>
        <taxon>Eukaryota</taxon>
        <taxon>Metazoa</taxon>
        <taxon>Ecdysozoa</taxon>
        <taxon>Arthropoda</taxon>
        <taxon>Chelicerata</taxon>
        <taxon>Arachnida</taxon>
        <taxon>Acari</taxon>
        <taxon>Acariformes</taxon>
        <taxon>Trombidiformes</taxon>
        <taxon>Prostigmata</taxon>
        <taxon>Anystina</taxon>
        <taxon>Parasitengona</taxon>
        <taxon>Trombidioidea</taxon>
        <taxon>Trombidiidae</taxon>
        <taxon>Dinothrombium</taxon>
    </lineage>
</organism>
<dbReference type="GO" id="GO:0004222">
    <property type="term" value="F:metalloendopeptidase activity"/>
    <property type="evidence" value="ECO:0007669"/>
    <property type="project" value="InterPro"/>
</dbReference>
<keyword evidence="5 6" id="KW-1015">Disulfide bond</keyword>
<keyword evidence="6" id="KW-0479">Metal-binding</keyword>
<dbReference type="Proteomes" id="UP000285301">
    <property type="component" value="Unassembled WGS sequence"/>
</dbReference>
<evidence type="ECO:0000313" key="8">
    <source>
        <dbReference type="EMBL" id="RWS03930.1"/>
    </source>
</evidence>
<feature type="domain" description="Peptidase M12B" evidence="7">
    <location>
        <begin position="392"/>
        <end position="581"/>
    </location>
</feature>
<keyword evidence="4" id="KW-0482">Metalloprotease</keyword>
<dbReference type="Gene3D" id="3.40.390.10">
    <property type="entry name" value="Collagenase (Catalytic Domain)"/>
    <property type="match status" value="1"/>
</dbReference>
<name>A0A443QLN5_9ACAR</name>
<dbReference type="Pfam" id="PF19086">
    <property type="entry name" value="Terpene_syn_C_2"/>
    <property type="match status" value="1"/>
</dbReference>
<protein>
    <submittedName>
        <fullName evidence="8">Metalloproteinase-like protein</fullName>
    </submittedName>
</protein>
<dbReference type="AlphaFoldDB" id="A0A443QLN5"/>